<evidence type="ECO:0000313" key="2">
    <source>
        <dbReference type="EMBL" id="KAJ7214494.1"/>
    </source>
</evidence>
<evidence type="ECO:0000256" key="1">
    <source>
        <dbReference type="SAM" id="MobiDB-lite"/>
    </source>
</evidence>
<evidence type="ECO:0000313" key="3">
    <source>
        <dbReference type="Proteomes" id="UP001219525"/>
    </source>
</evidence>
<organism evidence="2 3">
    <name type="scientific">Mycena pura</name>
    <dbReference type="NCBI Taxonomy" id="153505"/>
    <lineage>
        <taxon>Eukaryota</taxon>
        <taxon>Fungi</taxon>
        <taxon>Dikarya</taxon>
        <taxon>Basidiomycota</taxon>
        <taxon>Agaricomycotina</taxon>
        <taxon>Agaricomycetes</taxon>
        <taxon>Agaricomycetidae</taxon>
        <taxon>Agaricales</taxon>
        <taxon>Marasmiineae</taxon>
        <taxon>Mycenaceae</taxon>
        <taxon>Mycena</taxon>
    </lineage>
</organism>
<feature type="compositionally biased region" description="Polar residues" evidence="1">
    <location>
        <begin position="56"/>
        <end position="67"/>
    </location>
</feature>
<sequence>MFMCDLPGHVIAPSTPASCAAFASERAYLEDTAKLRVQWYQRRGNVSQALILMQHSSGSQRNETSAVKQRENVPATPGAGDMHQHRGTRGTRPDAQRWKKAGSGHRRRGVERSKREETDVRKTEITVLGSVTDGGNAGRCAHHMAGNGGAWRERRKRTAGMTARRMSGSTAADMASAMLDFAAEYTVPSYKYITFKYMALLYYAFNLSVNISPSSTMAAAAASSGARSAYQTQVASAEQRAAREAGGWGSGGAAGCRQLGGGAAEQRDVGRLMAGSGRRAAGGGRRAAGGERRAGGECA</sequence>
<dbReference type="AlphaFoldDB" id="A0AAD6VMV4"/>
<comment type="caution">
    <text evidence="2">The sequence shown here is derived from an EMBL/GenBank/DDBJ whole genome shotgun (WGS) entry which is preliminary data.</text>
</comment>
<gene>
    <name evidence="2" type="ORF">GGX14DRAFT_392520</name>
</gene>
<reference evidence="2" key="1">
    <citation type="submission" date="2023-03" db="EMBL/GenBank/DDBJ databases">
        <title>Massive genome expansion in bonnet fungi (Mycena s.s.) driven by repeated elements and novel gene families across ecological guilds.</title>
        <authorList>
            <consortium name="Lawrence Berkeley National Laboratory"/>
            <person name="Harder C.B."/>
            <person name="Miyauchi S."/>
            <person name="Viragh M."/>
            <person name="Kuo A."/>
            <person name="Thoen E."/>
            <person name="Andreopoulos B."/>
            <person name="Lu D."/>
            <person name="Skrede I."/>
            <person name="Drula E."/>
            <person name="Henrissat B."/>
            <person name="Morin E."/>
            <person name="Kohler A."/>
            <person name="Barry K."/>
            <person name="LaButti K."/>
            <person name="Morin E."/>
            <person name="Salamov A."/>
            <person name="Lipzen A."/>
            <person name="Mereny Z."/>
            <person name="Hegedus B."/>
            <person name="Baldrian P."/>
            <person name="Stursova M."/>
            <person name="Weitz H."/>
            <person name="Taylor A."/>
            <person name="Grigoriev I.V."/>
            <person name="Nagy L.G."/>
            <person name="Martin F."/>
            <person name="Kauserud H."/>
        </authorList>
    </citation>
    <scope>NUCLEOTIDE SEQUENCE</scope>
    <source>
        <strain evidence="2">9144</strain>
    </source>
</reference>
<protein>
    <submittedName>
        <fullName evidence="2">Uncharacterized protein</fullName>
    </submittedName>
</protein>
<proteinExistence type="predicted"/>
<accession>A0AAD6VMV4</accession>
<dbReference type="EMBL" id="JARJCW010000019">
    <property type="protein sequence ID" value="KAJ7214494.1"/>
    <property type="molecule type" value="Genomic_DNA"/>
</dbReference>
<name>A0AAD6VMV4_9AGAR</name>
<feature type="region of interest" description="Disordered" evidence="1">
    <location>
        <begin position="275"/>
        <end position="299"/>
    </location>
</feature>
<keyword evidence="3" id="KW-1185">Reference proteome</keyword>
<feature type="compositionally biased region" description="Basic and acidic residues" evidence="1">
    <location>
        <begin position="110"/>
        <end position="120"/>
    </location>
</feature>
<feature type="region of interest" description="Disordered" evidence="1">
    <location>
        <begin position="56"/>
        <end position="120"/>
    </location>
</feature>
<dbReference type="Proteomes" id="UP001219525">
    <property type="component" value="Unassembled WGS sequence"/>
</dbReference>
<feature type="compositionally biased region" description="Basic and acidic residues" evidence="1">
    <location>
        <begin position="288"/>
        <end position="299"/>
    </location>
</feature>
<feature type="compositionally biased region" description="Basic residues" evidence="1">
    <location>
        <begin position="98"/>
        <end position="109"/>
    </location>
</feature>